<keyword evidence="10" id="KW-1133">Transmembrane helix</keyword>
<dbReference type="VEuPathDB" id="VectorBase:GPAI000632"/>
<evidence type="ECO:0000256" key="9">
    <source>
        <dbReference type="ARBA" id="ARBA00022692"/>
    </source>
</evidence>
<comment type="subcellular location">
    <subcellularLocation>
        <location evidence="1">Cell inner membrane</location>
        <topology evidence="1">Multi-pass membrane protein</topology>
    </subcellularLocation>
</comment>
<protein>
    <recommendedName>
        <fullName evidence="4">Glucans biosynthesis glucosyltransferase H</fullName>
    </recommendedName>
</protein>
<dbReference type="InterPro" id="IPR001173">
    <property type="entry name" value="Glyco_trans_2-like"/>
</dbReference>
<evidence type="ECO:0000256" key="6">
    <source>
        <dbReference type="ARBA" id="ARBA00022519"/>
    </source>
</evidence>
<evidence type="ECO:0000256" key="10">
    <source>
        <dbReference type="ARBA" id="ARBA00022989"/>
    </source>
</evidence>
<dbReference type="Proteomes" id="UP000092445">
    <property type="component" value="Unassembled WGS sequence"/>
</dbReference>
<accession>A0A1A9Z0Z6</accession>
<dbReference type="InterPro" id="IPR029044">
    <property type="entry name" value="Nucleotide-diphossugar_trans"/>
</dbReference>
<evidence type="ECO:0000256" key="1">
    <source>
        <dbReference type="ARBA" id="ARBA00004429"/>
    </source>
</evidence>
<evidence type="ECO:0000313" key="13">
    <source>
        <dbReference type="EnsemblMetazoa" id="GPAI000632-PA"/>
    </source>
</evidence>
<dbReference type="EnsemblMetazoa" id="GPAI000632-RA">
    <property type="protein sequence ID" value="GPAI000632-PA"/>
    <property type="gene ID" value="GPAI000632"/>
</dbReference>
<keyword evidence="7" id="KW-0328">Glycosyltransferase</keyword>
<organism evidence="13 14">
    <name type="scientific">Glossina pallidipes</name>
    <name type="common">Tsetse fly</name>
    <dbReference type="NCBI Taxonomy" id="7398"/>
    <lineage>
        <taxon>Eukaryota</taxon>
        <taxon>Metazoa</taxon>
        <taxon>Ecdysozoa</taxon>
        <taxon>Arthropoda</taxon>
        <taxon>Hexapoda</taxon>
        <taxon>Insecta</taxon>
        <taxon>Pterygota</taxon>
        <taxon>Neoptera</taxon>
        <taxon>Endopterygota</taxon>
        <taxon>Diptera</taxon>
        <taxon>Brachycera</taxon>
        <taxon>Muscomorpha</taxon>
        <taxon>Hippoboscoidea</taxon>
        <taxon>Glossinidae</taxon>
        <taxon>Glossina</taxon>
    </lineage>
</organism>
<dbReference type="InterPro" id="IPR050321">
    <property type="entry name" value="Glycosyltr_2/OpgH_subfam"/>
</dbReference>
<dbReference type="PANTHER" id="PTHR43867:SF5">
    <property type="entry name" value="GLUCANS BIOSYNTHESIS GLUCOSYLTRANSFERASE H"/>
    <property type="match status" value="1"/>
</dbReference>
<keyword evidence="8" id="KW-0808">Transferase</keyword>
<keyword evidence="11" id="KW-0472">Membrane</keyword>
<dbReference type="AlphaFoldDB" id="A0A1A9Z0Z6"/>
<evidence type="ECO:0000256" key="2">
    <source>
        <dbReference type="ARBA" id="ARBA00005001"/>
    </source>
</evidence>
<dbReference type="STRING" id="7398.A0A1A9Z0Z6"/>
<sequence>MQFRKMESPSFWTAFMGFIQLSVKNDKFNISRNYVKKKLNYHHRTAILMPICNENVERVFAGLKATYESIMATGKIKFFDIDSYNPDICVSEQKSWIELCEETQGFNNIFYRRRHRRVKQKSGNIDDFCHADSVMSGSCLIHLVELMESNPKAGIIQSIPKTSGMNTLYARYHQFATRVYTPLFTAGMHFWQLGESHYWGHNAIIRIQPFMQNCILAPLPGKGILSGSILSHDFVEAALMRRAGWG</sequence>
<dbReference type="Pfam" id="PF00535">
    <property type="entry name" value="Glycos_transf_2"/>
    <property type="match status" value="1"/>
</dbReference>
<name>A0A1A9Z0Z6_GLOPL</name>
<evidence type="ECO:0000256" key="11">
    <source>
        <dbReference type="ARBA" id="ARBA00023136"/>
    </source>
</evidence>
<evidence type="ECO:0000256" key="5">
    <source>
        <dbReference type="ARBA" id="ARBA00022475"/>
    </source>
</evidence>
<reference evidence="14" key="1">
    <citation type="submission" date="2014-03" db="EMBL/GenBank/DDBJ databases">
        <authorList>
            <person name="Aksoy S."/>
            <person name="Warren W."/>
            <person name="Wilson R.K."/>
        </authorList>
    </citation>
    <scope>NUCLEOTIDE SEQUENCE [LARGE SCALE GENOMIC DNA]</scope>
    <source>
        <strain evidence="14">IAEA</strain>
    </source>
</reference>
<reference evidence="13" key="2">
    <citation type="submission" date="2020-05" db="UniProtKB">
        <authorList>
            <consortium name="EnsemblMetazoa"/>
        </authorList>
    </citation>
    <scope>IDENTIFICATION</scope>
    <source>
        <strain evidence="13">IAEA</strain>
    </source>
</reference>
<evidence type="ECO:0000256" key="8">
    <source>
        <dbReference type="ARBA" id="ARBA00022679"/>
    </source>
</evidence>
<evidence type="ECO:0000259" key="12">
    <source>
        <dbReference type="Pfam" id="PF00535"/>
    </source>
</evidence>
<evidence type="ECO:0000256" key="7">
    <source>
        <dbReference type="ARBA" id="ARBA00022676"/>
    </source>
</evidence>
<dbReference type="GO" id="GO:0016758">
    <property type="term" value="F:hexosyltransferase activity"/>
    <property type="evidence" value="ECO:0007669"/>
    <property type="project" value="TreeGrafter"/>
</dbReference>
<comment type="similarity">
    <text evidence="3">Belongs to the glycosyltransferase 2 family. OpgH subfamily.</text>
</comment>
<dbReference type="PANTHER" id="PTHR43867">
    <property type="entry name" value="CELLULOSE SYNTHASE CATALYTIC SUBUNIT A [UDP-FORMING]"/>
    <property type="match status" value="1"/>
</dbReference>
<feature type="domain" description="Glycosyltransferase 2-like" evidence="12">
    <location>
        <begin position="47"/>
        <end position="210"/>
    </location>
</feature>
<dbReference type="GO" id="GO:0005886">
    <property type="term" value="C:plasma membrane"/>
    <property type="evidence" value="ECO:0007669"/>
    <property type="project" value="UniProtKB-SubCell"/>
</dbReference>
<dbReference type="SUPFAM" id="SSF53448">
    <property type="entry name" value="Nucleotide-diphospho-sugar transferases"/>
    <property type="match status" value="1"/>
</dbReference>
<keyword evidence="6" id="KW-0997">Cell inner membrane</keyword>
<evidence type="ECO:0000313" key="14">
    <source>
        <dbReference type="Proteomes" id="UP000092445"/>
    </source>
</evidence>
<proteinExistence type="inferred from homology"/>
<evidence type="ECO:0000256" key="4">
    <source>
        <dbReference type="ARBA" id="ARBA00020585"/>
    </source>
</evidence>
<keyword evidence="14" id="KW-1185">Reference proteome</keyword>
<keyword evidence="5" id="KW-1003">Cell membrane</keyword>
<evidence type="ECO:0000256" key="3">
    <source>
        <dbReference type="ARBA" id="ARBA00009337"/>
    </source>
</evidence>
<comment type="pathway">
    <text evidence="2">Glycan metabolism; osmoregulated periplasmic glucan (OPG) biosynthesis.</text>
</comment>
<keyword evidence="9" id="KW-0812">Transmembrane</keyword>